<reference evidence="2 3" key="1">
    <citation type="submission" date="2016-10" db="EMBL/GenBank/DDBJ databases">
        <authorList>
            <person name="de Groot N.N."/>
        </authorList>
    </citation>
    <scope>NUCLEOTIDE SEQUENCE [LARGE SCALE GENOMIC DNA]</scope>
    <source>
        <strain evidence="2 3">DSM 3217</strain>
    </source>
</reference>
<evidence type="ECO:0000256" key="1">
    <source>
        <dbReference type="SAM" id="Phobius"/>
    </source>
</evidence>
<name>A0A1G6AA72_EUBOX</name>
<keyword evidence="1" id="KW-0812">Transmembrane</keyword>
<feature type="transmembrane region" description="Helical" evidence="1">
    <location>
        <begin position="115"/>
        <end position="135"/>
    </location>
</feature>
<dbReference type="InterPro" id="IPR009825">
    <property type="entry name" value="ECF_substrate-spec-like"/>
</dbReference>
<keyword evidence="1" id="KW-0472">Membrane</keyword>
<feature type="transmembrane region" description="Helical" evidence="1">
    <location>
        <begin position="208"/>
        <end position="233"/>
    </location>
</feature>
<dbReference type="Gene3D" id="1.10.1760.20">
    <property type="match status" value="1"/>
</dbReference>
<feature type="transmembrane region" description="Helical" evidence="1">
    <location>
        <begin position="60"/>
        <end position="78"/>
    </location>
</feature>
<dbReference type="OrthoDB" id="5198189at2"/>
<accession>A0A1G6AA72</accession>
<feature type="transmembrane region" description="Helical" evidence="1">
    <location>
        <begin position="253"/>
        <end position="271"/>
    </location>
</feature>
<keyword evidence="3" id="KW-1185">Reference proteome</keyword>
<evidence type="ECO:0000313" key="2">
    <source>
        <dbReference type="EMBL" id="SDB05289.1"/>
    </source>
</evidence>
<protein>
    <submittedName>
        <fullName evidence="2">Energy-coupling factor transport system substrate-specific component</fullName>
    </submittedName>
</protein>
<dbReference type="Proteomes" id="UP000199228">
    <property type="component" value="Unassembled WGS sequence"/>
</dbReference>
<proteinExistence type="predicted"/>
<dbReference type="STRING" id="1732.SAMN02910417_00337"/>
<dbReference type="EMBL" id="FMXR01000005">
    <property type="protein sequence ID" value="SDB05289.1"/>
    <property type="molecule type" value="Genomic_DNA"/>
</dbReference>
<sequence>MLEEEQLDRFVDEFWGDISQKKVVASEQVPLTKTKAAWEKEALRLIIQPRHDHKVGGRTWMAFLLMIIVCPILLYLSVRIFHGHNYLLSSLIIVFFAMVPFFLMFEGRKPHPRELIVIAVLAAIGVAGRGAFFMVPNIKCVTAIVIIAGVSLGGEAGFLVGVLTMFVSNMFMGQGPWTPWQMFTYGIIGFLAGILFKKGLLKAKRLSLCVFGFMCSIFIFGGIMNPAAILMTYGRITKESLIAFYISGLPVDLVHGVSTIIFMLLFARPLLEKLERVKTKYGLL</sequence>
<dbReference type="AlphaFoldDB" id="A0A1G6AA72"/>
<dbReference type="GO" id="GO:0022857">
    <property type="term" value="F:transmembrane transporter activity"/>
    <property type="evidence" value="ECO:0007669"/>
    <property type="project" value="InterPro"/>
</dbReference>
<dbReference type="Pfam" id="PF07155">
    <property type="entry name" value="ECF-ribofla_trS"/>
    <property type="match status" value="1"/>
</dbReference>
<dbReference type="RefSeq" id="WP_090171580.1">
    <property type="nucleotide sequence ID" value="NZ_FMXR01000005.1"/>
</dbReference>
<keyword evidence="1" id="KW-1133">Transmembrane helix</keyword>
<evidence type="ECO:0000313" key="3">
    <source>
        <dbReference type="Proteomes" id="UP000199228"/>
    </source>
</evidence>
<feature type="transmembrane region" description="Helical" evidence="1">
    <location>
        <begin position="179"/>
        <end position="196"/>
    </location>
</feature>
<organism evidence="2 3">
    <name type="scientific">Eubacterium oxidoreducens</name>
    <dbReference type="NCBI Taxonomy" id="1732"/>
    <lineage>
        <taxon>Bacteria</taxon>
        <taxon>Bacillati</taxon>
        <taxon>Bacillota</taxon>
        <taxon>Clostridia</taxon>
        <taxon>Eubacteriales</taxon>
        <taxon>Eubacteriaceae</taxon>
        <taxon>Eubacterium</taxon>
    </lineage>
</organism>
<feature type="transmembrane region" description="Helical" evidence="1">
    <location>
        <begin position="142"/>
        <end position="167"/>
    </location>
</feature>
<feature type="transmembrane region" description="Helical" evidence="1">
    <location>
        <begin position="85"/>
        <end position="103"/>
    </location>
</feature>
<gene>
    <name evidence="2" type="ORF">SAMN02910417_00337</name>
</gene>